<protein>
    <submittedName>
        <fullName evidence="1">Uncharacterized protein</fullName>
    </submittedName>
</protein>
<comment type="caution">
    <text evidence="1">The sequence shown here is derived from an EMBL/GenBank/DDBJ whole genome shotgun (WGS) entry which is preliminary data.</text>
</comment>
<dbReference type="EMBL" id="JAFREL020000006">
    <property type="protein sequence ID" value="MEO1772972.1"/>
    <property type="molecule type" value="Genomic_DNA"/>
</dbReference>
<proteinExistence type="predicted"/>
<organism evidence="1 3">
    <name type="scientific">Candidatus Enterococcus ferrettii</name>
    <dbReference type="NCBI Taxonomy" id="2815324"/>
    <lineage>
        <taxon>Bacteria</taxon>
        <taxon>Bacillati</taxon>
        <taxon>Bacillota</taxon>
        <taxon>Bacilli</taxon>
        <taxon>Lactobacillales</taxon>
        <taxon>Enterococcaceae</taxon>
        <taxon>Enterococcus</taxon>
    </lineage>
</organism>
<gene>
    <name evidence="1" type="ORF">JZO67_004510</name>
    <name evidence="2" type="ORF">JZO67_004955</name>
</gene>
<dbReference type="RefSeq" id="WP_207702684.1">
    <property type="nucleotide sequence ID" value="NZ_JAFREL020000004.1"/>
</dbReference>
<evidence type="ECO:0000313" key="3">
    <source>
        <dbReference type="Proteomes" id="UP000664357"/>
    </source>
</evidence>
<reference evidence="1 3" key="2">
    <citation type="submission" date="2024-02" db="EMBL/GenBank/DDBJ databases">
        <title>The Genome Sequence of Enterococcus sp. DIV0159.</title>
        <authorList>
            <person name="Earl A."/>
            <person name="Manson A."/>
            <person name="Gilmore M."/>
            <person name="Sanders J."/>
            <person name="Shea T."/>
            <person name="Howe W."/>
            <person name="Livny J."/>
            <person name="Cuomo C."/>
            <person name="Neafsey D."/>
            <person name="Birren B."/>
        </authorList>
    </citation>
    <scope>NUCLEOTIDE SEQUENCE [LARGE SCALE GENOMIC DNA]</scope>
    <source>
        <strain evidence="1 3">665A</strain>
    </source>
</reference>
<name>A0ABV0EY05_9ENTE</name>
<evidence type="ECO:0000313" key="1">
    <source>
        <dbReference type="EMBL" id="MEO1772528.1"/>
    </source>
</evidence>
<evidence type="ECO:0000313" key="2">
    <source>
        <dbReference type="EMBL" id="MEO1772972.1"/>
    </source>
</evidence>
<reference evidence="1 3" key="1">
    <citation type="submission" date="2021-03" db="EMBL/GenBank/DDBJ databases">
        <authorList>
            <person name="Gilmore M.S."/>
            <person name="Schwartzman J."/>
            <person name="Van Tyne D."/>
            <person name="Martin M."/>
            <person name="Earl A.M."/>
            <person name="Manson A.L."/>
            <person name="Straub T."/>
            <person name="Salamzade R."/>
            <person name="Saavedra J."/>
            <person name="Lebreton F."/>
            <person name="Prichula J."/>
            <person name="Schaufler K."/>
            <person name="Gaca A."/>
            <person name="Sgardioli B."/>
            <person name="Wagenaar J."/>
            <person name="Strong T."/>
        </authorList>
    </citation>
    <scope>NUCLEOTIDE SEQUENCE [LARGE SCALE GENOMIC DNA]</scope>
    <source>
        <strain evidence="1 3">665A</strain>
    </source>
</reference>
<dbReference type="Proteomes" id="UP000664357">
    <property type="component" value="Unassembled WGS sequence"/>
</dbReference>
<keyword evidence="3" id="KW-1185">Reference proteome</keyword>
<accession>A0ABV0EY05</accession>
<dbReference type="EMBL" id="JAFREL020000004">
    <property type="protein sequence ID" value="MEO1772528.1"/>
    <property type="molecule type" value="Genomic_DNA"/>
</dbReference>
<sequence>MANMIKMVTLEHEVIIFNNQQEVADYLEVTKQAVAKAMKQNNLCQGAKLTLIYKNHRHSGDKAKNLVVDGKLIGTYESREIRYGNVFVKGFKPIDKEENK</sequence>